<reference evidence="9 10" key="1">
    <citation type="submission" date="2019-03" db="EMBL/GenBank/DDBJ databases">
        <authorList>
            <person name="Gaulin E."/>
            <person name="Dumas B."/>
        </authorList>
    </citation>
    <scope>NUCLEOTIDE SEQUENCE [LARGE SCALE GENOMIC DNA]</scope>
    <source>
        <strain evidence="9">CBS 568.67</strain>
    </source>
</reference>
<dbReference type="SUPFAM" id="SSF56112">
    <property type="entry name" value="Protein kinase-like (PK-like)"/>
    <property type="match status" value="1"/>
</dbReference>
<dbReference type="Pfam" id="PF12796">
    <property type="entry name" value="Ank_2"/>
    <property type="match status" value="1"/>
</dbReference>
<feature type="domain" description="Protein kinase" evidence="7">
    <location>
        <begin position="361"/>
        <end position="730"/>
    </location>
</feature>
<dbReference type="GO" id="GO:0005634">
    <property type="term" value="C:nucleus"/>
    <property type="evidence" value="ECO:0007669"/>
    <property type="project" value="TreeGrafter"/>
</dbReference>
<dbReference type="SMART" id="SM00248">
    <property type="entry name" value="ANK"/>
    <property type="match status" value="5"/>
</dbReference>
<dbReference type="InterPro" id="IPR050108">
    <property type="entry name" value="CDK"/>
</dbReference>
<keyword evidence="2" id="KW-0067">ATP-binding</keyword>
<evidence type="ECO:0000313" key="10">
    <source>
        <dbReference type="Proteomes" id="UP000332933"/>
    </source>
</evidence>
<organism evidence="9 10">
    <name type="scientific">Aphanomyces stellatus</name>
    <dbReference type="NCBI Taxonomy" id="120398"/>
    <lineage>
        <taxon>Eukaryota</taxon>
        <taxon>Sar</taxon>
        <taxon>Stramenopiles</taxon>
        <taxon>Oomycota</taxon>
        <taxon>Saprolegniomycetes</taxon>
        <taxon>Saprolegniales</taxon>
        <taxon>Verrucalvaceae</taxon>
        <taxon>Aphanomyces</taxon>
    </lineage>
</organism>
<dbReference type="GO" id="GO:0005524">
    <property type="term" value="F:ATP binding"/>
    <property type="evidence" value="ECO:0007669"/>
    <property type="project" value="UniProtKB-KW"/>
</dbReference>
<dbReference type="OrthoDB" id="341259at2759"/>
<evidence type="ECO:0000256" key="6">
    <source>
        <dbReference type="ARBA" id="ARBA00042858"/>
    </source>
</evidence>
<evidence type="ECO:0000256" key="3">
    <source>
        <dbReference type="ARBA" id="ARBA00038543"/>
    </source>
</evidence>
<dbReference type="PANTHER" id="PTHR24056">
    <property type="entry name" value="CELL DIVISION PROTEIN KINASE"/>
    <property type="match status" value="1"/>
</dbReference>
<dbReference type="InterPro" id="IPR002110">
    <property type="entry name" value="Ankyrin_rpt"/>
</dbReference>
<comment type="subunit">
    <text evidence="3">May form a complex composed of at least the catalytic subunit CRK2 and a cyclin.</text>
</comment>
<proteinExistence type="predicted"/>
<evidence type="ECO:0000256" key="5">
    <source>
        <dbReference type="ARBA" id="ARBA00041902"/>
    </source>
</evidence>
<gene>
    <name evidence="9" type="primary">Aste57867_11268</name>
    <name evidence="8" type="ORF">As57867_011226</name>
    <name evidence="9" type="ORF">ASTE57867_11268</name>
</gene>
<dbReference type="Pfam" id="PF00069">
    <property type="entry name" value="Pkinase"/>
    <property type="match status" value="2"/>
</dbReference>
<keyword evidence="10" id="KW-1185">Reference proteome</keyword>
<dbReference type="SMART" id="SM00220">
    <property type="entry name" value="S_TKc"/>
    <property type="match status" value="1"/>
</dbReference>
<dbReference type="Gene3D" id="1.10.510.10">
    <property type="entry name" value="Transferase(Phosphotransferase) domain 1"/>
    <property type="match status" value="1"/>
</dbReference>
<protein>
    <recommendedName>
        <fullName evidence="4">Cyclin-dependent kinase 2 homolog</fullName>
    </recommendedName>
    <alternativeName>
        <fullName evidence="5">Cell division control protein 2 homolog</fullName>
    </alternativeName>
    <alternativeName>
        <fullName evidence="6">cdc2-related kinase 2</fullName>
    </alternativeName>
</protein>
<evidence type="ECO:0000256" key="2">
    <source>
        <dbReference type="ARBA" id="ARBA00022840"/>
    </source>
</evidence>
<dbReference type="Gene3D" id="1.25.40.20">
    <property type="entry name" value="Ankyrin repeat-containing domain"/>
    <property type="match status" value="1"/>
</dbReference>
<evidence type="ECO:0000313" key="9">
    <source>
        <dbReference type="EMBL" id="VFT88131.1"/>
    </source>
</evidence>
<evidence type="ECO:0000256" key="1">
    <source>
        <dbReference type="ARBA" id="ARBA00022741"/>
    </source>
</evidence>
<evidence type="ECO:0000256" key="4">
    <source>
        <dbReference type="ARBA" id="ARBA00039612"/>
    </source>
</evidence>
<dbReference type="Proteomes" id="UP000332933">
    <property type="component" value="Unassembled WGS sequence"/>
</dbReference>
<dbReference type="InterPro" id="IPR000719">
    <property type="entry name" value="Prot_kinase_dom"/>
</dbReference>
<name>A0A485KSZ9_9STRA</name>
<dbReference type="InterPro" id="IPR036770">
    <property type="entry name" value="Ankyrin_rpt-contain_sf"/>
</dbReference>
<accession>A0A485KSZ9</accession>
<dbReference type="EMBL" id="CAADRA010005285">
    <property type="protein sequence ID" value="VFT88131.1"/>
    <property type="molecule type" value="Genomic_DNA"/>
</dbReference>
<dbReference type="InterPro" id="IPR011009">
    <property type="entry name" value="Kinase-like_dom_sf"/>
</dbReference>
<evidence type="ECO:0000313" key="8">
    <source>
        <dbReference type="EMBL" id="KAF0698100.1"/>
    </source>
</evidence>
<dbReference type="EMBL" id="VJMH01005264">
    <property type="protein sequence ID" value="KAF0698100.1"/>
    <property type="molecule type" value="Genomic_DNA"/>
</dbReference>
<dbReference type="AlphaFoldDB" id="A0A485KSZ9"/>
<dbReference type="PROSITE" id="PS50011">
    <property type="entry name" value="PROTEIN_KINASE_DOM"/>
    <property type="match status" value="1"/>
</dbReference>
<sequence length="814" mass="90216">MSWAMRFHLPKTVEAIVTRRDVEGIDVACENGLTPLQWTIEQGETQIVRQLCTRDDVDVNRLNSAGQTPLYHAVQIADEKVKAIATTLLASPHVDVNYIHTDTHLSALLIATQSNCITLVQRLCERPDLNPNCKTKDGVSAFNIAVKEGWTAIVLELLSRRDIDTALASTADIDAIQEAFQKGYVDILRAILDKTNLGPALVNFLDISVDHDKYDVLELFISRDLGGAIHTHSHFSVDKLAPLLTIDSAVNLLLADLPIQVSGNTVVEQESNSKMWAKCLDARTPLPHNLRRNVVEVIINHATFNRCRKAAARKLALSTDEQGRIVLQITDASSRAFINEFLFFGGRYDISDPPIHISATAVVVSAYDHGLFKQVFDEHKSELDRLDRSAAVKCLASLGRPPETVAKMEGQFLADNAMNVSEAEFLIFCSQYFHETSAIAMKFMRHEVEYLREIKSRETLDSQFVVGMLPALTQAEFAAAASSSVVLPGGVAMADCPHVLVMPAADRSLEDIFLKEKLDDNKIRAMMHDIATALHHVHAQNMIHGDLKKLNVLRVNHRLQLTDMDAATMLGQSVGAKFSSGVLPPEMFYKLKDNNDMALYEAHWTSSRGTEAWRKLKPRGEGYVVRSWCEGSTSSLPFTLQKAAVALDAWAFGCMLYQLYSESELVPTDRSQDVEDEAIARAATWTDAELKTRIQRRVSNALARDLIESLLVVDPENRMNMTQVLGHAYFHVDAGTVNGIVLQKLEHLEQTLASGLQAVATRLDEVVDLSKETLNQVAKTKEDVLRGIFQATEVHAADVVCAFALQFTRSNAAS</sequence>
<reference evidence="8" key="2">
    <citation type="submission" date="2019-06" db="EMBL/GenBank/DDBJ databases">
        <title>Genomics analysis of Aphanomyces spp. identifies a new class of oomycete effector associated with host adaptation.</title>
        <authorList>
            <person name="Gaulin E."/>
        </authorList>
    </citation>
    <scope>NUCLEOTIDE SEQUENCE</scope>
    <source>
        <strain evidence="8">CBS 578.67</strain>
    </source>
</reference>
<dbReference type="SUPFAM" id="SSF48403">
    <property type="entry name" value="Ankyrin repeat"/>
    <property type="match status" value="1"/>
</dbReference>
<keyword evidence="1" id="KW-0547">Nucleotide-binding</keyword>
<dbReference type="GO" id="GO:0004674">
    <property type="term" value="F:protein serine/threonine kinase activity"/>
    <property type="evidence" value="ECO:0007669"/>
    <property type="project" value="TreeGrafter"/>
</dbReference>
<evidence type="ECO:0000259" key="7">
    <source>
        <dbReference type="PROSITE" id="PS50011"/>
    </source>
</evidence>